<dbReference type="Gene3D" id="3.30.450.40">
    <property type="match status" value="1"/>
</dbReference>
<dbReference type="InterPro" id="IPR036097">
    <property type="entry name" value="HisK_dim/P_sf"/>
</dbReference>
<dbReference type="InterPro" id="IPR000719">
    <property type="entry name" value="Prot_kinase_dom"/>
</dbReference>
<dbReference type="InterPro" id="IPR004358">
    <property type="entry name" value="Sig_transdc_His_kin-like_C"/>
</dbReference>
<dbReference type="InterPro" id="IPR003661">
    <property type="entry name" value="HisK_dim/P_dom"/>
</dbReference>
<dbReference type="InterPro" id="IPR003594">
    <property type="entry name" value="HATPase_dom"/>
</dbReference>
<proteinExistence type="predicted"/>
<protein>
    <recommendedName>
        <fullName evidence="2">histidine kinase</fullName>
        <ecNumber evidence="2">2.7.13.3</ecNumber>
    </recommendedName>
</protein>
<dbReference type="InterPro" id="IPR053159">
    <property type="entry name" value="Hybrid_Histidine_Kinase"/>
</dbReference>
<evidence type="ECO:0000313" key="7">
    <source>
        <dbReference type="EMBL" id="QGZ59518.1"/>
    </source>
</evidence>
<dbReference type="Gene3D" id="1.10.287.130">
    <property type="match status" value="1"/>
</dbReference>
<dbReference type="EMBL" id="CP046912">
    <property type="protein sequence ID" value="QGZ59518.1"/>
    <property type="molecule type" value="Genomic_DNA"/>
</dbReference>
<feature type="domain" description="Histidine kinase" evidence="6">
    <location>
        <begin position="1495"/>
        <end position="1710"/>
    </location>
</feature>
<dbReference type="InterPro" id="IPR036890">
    <property type="entry name" value="HATPase_C_sf"/>
</dbReference>
<dbReference type="SUPFAM" id="SSF52540">
    <property type="entry name" value="P-loop containing nucleoside triphosphate hydrolases"/>
    <property type="match status" value="1"/>
</dbReference>
<comment type="catalytic activity">
    <reaction evidence="1">
        <text>ATP + protein L-histidine = ADP + protein N-phospho-L-histidine.</text>
        <dbReference type="EC" id="2.7.13.3"/>
    </reaction>
</comment>
<dbReference type="InterPro" id="IPR003018">
    <property type="entry name" value="GAF"/>
</dbReference>
<dbReference type="PROSITE" id="PS50109">
    <property type="entry name" value="HIS_KIN"/>
    <property type="match status" value="1"/>
</dbReference>
<dbReference type="SMART" id="SM00065">
    <property type="entry name" value="GAF"/>
    <property type="match status" value="1"/>
</dbReference>
<gene>
    <name evidence="7" type="ORF">FAZ97_31500</name>
</gene>
<dbReference type="PRINTS" id="PR00344">
    <property type="entry name" value="BCTRLSENSOR"/>
</dbReference>
<evidence type="ECO:0000256" key="1">
    <source>
        <dbReference type="ARBA" id="ARBA00000085"/>
    </source>
</evidence>
<dbReference type="PROSITE" id="PS50011">
    <property type="entry name" value="PROTEIN_KINASE_DOM"/>
    <property type="match status" value="1"/>
</dbReference>
<dbReference type="InterPro" id="IPR041664">
    <property type="entry name" value="AAA_16"/>
</dbReference>
<dbReference type="SUPFAM" id="SSF56112">
    <property type="entry name" value="Protein kinase-like (PK-like)"/>
    <property type="match status" value="1"/>
</dbReference>
<dbReference type="Gene3D" id="1.10.510.10">
    <property type="entry name" value="Transferase(Phosphotransferase) domain 1"/>
    <property type="match status" value="1"/>
</dbReference>
<dbReference type="SUPFAM" id="SSF55874">
    <property type="entry name" value="ATPase domain of HSP90 chaperone/DNA topoisomerase II/histidine kinase"/>
    <property type="match status" value="1"/>
</dbReference>
<dbReference type="Pfam" id="PF00512">
    <property type="entry name" value="HisKA"/>
    <property type="match status" value="1"/>
</dbReference>
<dbReference type="InterPro" id="IPR029016">
    <property type="entry name" value="GAF-like_dom_sf"/>
</dbReference>
<dbReference type="SMART" id="SM00220">
    <property type="entry name" value="S_TKc"/>
    <property type="match status" value="1"/>
</dbReference>
<dbReference type="InterPro" id="IPR011009">
    <property type="entry name" value="Kinase-like_dom_sf"/>
</dbReference>
<feature type="domain" description="Protein kinase" evidence="5">
    <location>
        <begin position="1"/>
        <end position="270"/>
    </location>
</feature>
<dbReference type="Pfam" id="PF02518">
    <property type="entry name" value="HATPase_c"/>
    <property type="match status" value="1"/>
</dbReference>
<keyword evidence="4" id="KW-0175">Coiled coil</keyword>
<dbReference type="InterPro" id="IPR005467">
    <property type="entry name" value="His_kinase_dom"/>
</dbReference>
<evidence type="ECO:0000256" key="2">
    <source>
        <dbReference type="ARBA" id="ARBA00012438"/>
    </source>
</evidence>
<dbReference type="EC" id="2.7.13.3" evidence="2"/>
<accession>A0A7Z2GD21</accession>
<dbReference type="Pfam" id="PF01590">
    <property type="entry name" value="GAF"/>
    <property type="match status" value="1"/>
</dbReference>
<keyword evidence="8" id="KW-1185">Reference proteome</keyword>
<dbReference type="PANTHER" id="PTHR43642">
    <property type="entry name" value="HYBRID SIGNAL TRANSDUCTION HISTIDINE KINASE G"/>
    <property type="match status" value="1"/>
</dbReference>
<organism evidence="7 8">
    <name type="scientific">Paraburkholderia acidiphila</name>
    <dbReference type="NCBI Taxonomy" id="2571747"/>
    <lineage>
        <taxon>Bacteria</taxon>
        <taxon>Pseudomonadati</taxon>
        <taxon>Pseudomonadota</taxon>
        <taxon>Betaproteobacteria</taxon>
        <taxon>Burkholderiales</taxon>
        <taxon>Burkholderiaceae</taxon>
        <taxon>Paraburkholderia</taxon>
    </lineage>
</organism>
<dbReference type="GO" id="GO:0005524">
    <property type="term" value="F:ATP binding"/>
    <property type="evidence" value="ECO:0007669"/>
    <property type="project" value="InterPro"/>
</dbReference>
<dbReference type="SMART" id="SM00388">
    <property type="entry name" value="HisKA"/>
    <property type="match status" value="1"/>
</dbReference>
<evidence type="ECO:0000259" key="5">
    <source>
        <dbReference type="PROSITE" id="PS50011"/>
    </source>
</evidence>
<dbReference type="SMART" id="SM00387">
    <property type="entry name" value="HATPase_c"/>
    <property type="match status" value="1"/>
</dbReference>
<keyword evidence="3" id="KW-0597">Phosphoprotein</keyword>
<sequence length="1729" mass="188404">MSHSVPILDQLADYDVTQLVAGPPALYRGVNKEGARALFVVMEDGPKEHERRAQLEHAYALRARLAAPWAARPHALLRENGCFALALRDPGGTLLRARWRSPPKLERFLRAAIAIAAAVESLHEAGLIHCDLNPEHILLDNADESACLLGFGRAMMADRSDREANLHRACSGSIEYMAPELCGRMERMLDARADLYSLGCLFYEMLTGVLPFTGVDRMALAHAQLAKQPMRPSAYALGLPRQVEAIVMKLLAKNPNDRYQSAAGLQADLTRCLNAGTERHAAAAFPLDLHASVAISRHAGALYGRRGQLDALDATLRRVSTSGAVELVFVAGYSGSGKSALVDQWASAIGTTSISYARGVCEQLDSTQPYGALARALERLIRPILGQEDASFTATRTRLCARMGERAEILYGLLPDLKLILGDLSSDDEAQFNVDRALYLRTIADLLKGVLQPARPLVLFFDDMQWVDEGTLTVLDYLTRDGELSHVMLIAAFRSNEVTPGHALARLIAEAKDRHQMIAVEPLERGDMARLVGDTLGCKLDASLPVVDIIREKTGGNPFFTIQLAAELASEGLIEFEEKGALRLRDVDRIRAKLYSDNVADLMLLRFARLGEAARYALQVFASLGGAAKSADLAAAASLTKHGLEASLREAINASLIDRDADMLRFTHDRIREAAYASMGESEQAALHLDIGRRLAMRLREDEPSDEIFVVANQINRGASRIVSLEERKRFAYLNLLAGERAKAATAYTSALVYFETAAALIDESTDEDTAQWTEFHRADVECLIGTLAPAEARLVALGRKPVSMALRAELTRLTASLQTAQNRQIQAITTGLDFLVRLGVNIEERPSDSEVDRLYGQLRRELGERSVAQLAENAWVEDPVWRCALDVLADLIPPALFFNANLLDVILLNLTLLSLRHGLSDSAAYGFVCLNLVFAERYGDYRTGYEFAQLAVDVVDRCKRSRYKARIYMRFGSLVIPWSRPAQDAMPYIEQAKQVAKADGDLVFDVSGARNVASVLLLAGRPLDEVMAEAKNGLNVARLSRFFLYSGVFRAQIQLVEQLGDAGRRDAADQTGDEEYRRDIDAVRANNTSVGFAYWTCTLQASFISGDFEAALEAEVAARRSIGASRMFLELIEYRFFGALTRAKLCETAATAHEQAAHREALDAHCAALAAWAHVGPANLMGRAALVDAEVARLDGRAREAEHLYNKAIRHAHERRILHVEALACELAAGFHRQQGRGAIADAYLRDASHAYAWWGANAKVRAMTERGIKTEPSAGAPMPAFDYPSQQLDIAAIIKASSALSSEIVLSRLIETLALVTLEHAGAQRCVLALNHKGVLQIHAEAVTRAELAEVNVVRREISSEDLPLTLVRTAIRTGQPLALGSAATEGGYTRDDYVRRTQAKSVLCLPLLKQGGLVGVIFLENRLSESAFTEDKIAVLSVLGAQAAIALENARLYQDLVEQNQRIAHTEEALRNAMAELARVSRLTTMGQLVASIAHEISQPMSAIHSSASAAGHWLEREPPALEEARKMLTLVAGESLRASSIIHGIRELAKNAPPTLTVFDLRSAVAEALLLAGAEVEHHHVEVVNVIVPGFFVKGDRVQIQQVALNLIVNAVEAMASVDSRARVLELSSRHVDGGRAEITVADSGHGLQACVEGSLFEPFVTTKATGMGLGLSICRSIVERHGGTLQFEPNTPYGARFVFSLAAAFAAPGETSRSSISRPDSPPA</sequence>
<dbReference type="InterPro" id="IPR027417">
    <property type="entry name" value="P-loop_NTPase"/>
</dbReference>
<evidence type="ECO:0000313" key="8">
    <source>
        <dbReference type="Proteomes" id="UP000434209"/>
    </source>
</evidence>
<dbReference type="OrthoDB" id="9801841at2"/>
<dbReference type="SUPFAM" id="SSF47384">
    <property type="entry name" value="Homodimeric domain of signal transducing histidine kinase"/>
    <property type="match status" value="1"/>
</dbReference>
<dbReference type="Pfam" id="PF13191">
    <property type="entry name" value="AAA_16"/>
    <property type="match status" value="1"/>
</dbReference>
<evidence type="ECO:0000256" key="4">
    <source>
        <dbReference type="SAM" id="Coils"/>
    </source>
</evidence>
<dbReference type="PANTHER" id="PTHR43642:SF1">
    <property type="entry name" value="HYBRID SIGNAL TRANSDUCTION HISTIDINE KINASE G"/>
    <property type="match status" value="1"/>
</dbReference>
<dbReference type="Gene3D" id="3.30.565.10">
    <property type="entry name" value="Histidine kinase-like ATPase, C-terminal domain"/>
    <property type="match status" value="1"/>
</dbReference>
<name>A0A7Z2GD21_9BURK</name>
<dbReference type="KEGG" id="pacp:FAZ97_31500"/>
<dbReference type="SUPFAM" id="SSF55781">
    <property type="entry name" value="GAF domain-like"/>
    <property type="match status" value="1"/>
</dbReference>
<evidence type="ECO:0000259" key="6">
    <source>
        <dbReference type="PROSITE" id="PS50109"/>
    </source>
</evidence>
<dbReference type="GO" id="GO:0000155">
    <property type="term" value="F:phosphorelay sensor kinase activity"/>
    <property type="evidence" value="ECO:0007669"/>
    <property type="project" value="InterPro"/>
</dbReference>
<evidence type="ECO:0000256" key="3">
    <source>
        <dbReference type="ARBA" id="ARBA00022553"/>
    </source>
</evidence>
<reference evidence="7 8" key="1">
    <citation type="submission" date="2019-12" db="EMBL/GenBank/DDBJ databases">
        <title>Paraburkholderia acidiphila 7Q-K02 sp. nov and Paraburkholderia acidisoli DHF22 sp. nov., two strains isolated from forest soil.</title>
        <authorList>
            <person name="Gao Z."/>
            <person name="Qiu L."/>
        </authorList>
    </citation>
    <scope>NUCLEOTIDE SEQUENCE [LARGE SCALE GENOMIC DNA]</scope>
    <source>
        <strain evidence="7 8">7Q-K02</strain>
    </source>
</reference>
<feature type="coiled-coil region" evidence="4">
    <location>
        <begin position="1459"/>
        <end position="1486"/>
    </location>
</feature>
<dbReference type="RefSeq" id="WP_158762698.1">
    <property type="nucleotide sequence ID" value="NZ_CP046912.1"/>
</dbReference>
<dbReference type="Proteomes" id="UP000434209">
    <property type="component" value="Chromosome 4"/>
</dbReference>
<dbReference type="Pfam" id="PF00069">
    <property type="entry name" value="Pkinase"/>
    <property type="match status" value="1"/>
</dbReference>